<dbReference type="OrthoDB" id="7371803at2"/>
<dbReference type="EMBL" id="LC066397">
    <property type="protein sequence ID" value="BAT31448.1"/>
    <property type="molecule type" value="Genomic_DNA"/>
</dbReference>
<dbReference type="InterPro" id="IPR042230">
    <property type="entry name" value="CusF_sf"/>
</dbReference>
<dbReference type="Gene3D" id="2.40.50.320">
    <property type="entry name" value="Copper binding periplasmic protein CusF"/>
    <property type="match status" value="1"/>
</dbReference>
<proteinExistence type="predicted"/>
<reference evidence="2" key="1">
    <citation type="journal article" date="2015" name="Proc. Natl. Acad. Sci. U.S.A.">
        <title>Bacterial clade with the ribosomal RNA operon on a small plasmid rather than the chromosome.</title>
        <authorList>
            <person name="Anda M."/>
            <person name="Ohtsubo Y."/>
            <person name="Okubo T."/>
            <person name="Sugawara M."/>
            <person name="Nagata Y."/>
            <person name="Tsuda M."/>
            <person name="Minamisawa K."/>
            <person name="Mitsui H."/>
        </authorList>
    </citation>
    <scope>NUCLEOTIDE SEQUENCE</scope>
    <source>
        <strain evidence="2">DSM 15513</strain>
    </source>
</reference>
<dbReference type="AlphaFoldDB" id="A0A0P0ZAK6"/>
<name>A0A0P0ZAK6_9HYPH</name>
<feature type="chain" id="PRO_5006058288" evidence="1">
    <location>
        <begin position="24"/>
        <end position="94"/>
    </location>
</feature>
<dbReference type="RefSeq" id="WP_007066004.1">
    <property type="nucleotide sequence ID" value="NZ_BBWO01000005.1"/>
</dbReference>
<feature type="signal peptide" evidence="1">
    <location>
        <begin position="1"/>
        <end position="23"/>
    </location>
</feature>
<evidence type="ECO:0000313" key="2">
    <source>
        <dbReference type="EMBL" id="BAT31448.1"/>
    </source>
</evidence>
<dbReference type="InterPro" id="IPR021647">
    <property type="entry name" value="CusF_Ec"/>
</dbReference>
<dbReference type="Pfam" id="PF11604">
    <property type="entry name" value="CusF_Ec"/>
    <property type="match status" value="1"/>
</dbReference>
<protein>
    <submittedName>
        <fullName evidence="2">Copper tolerance protein</fullName>
    </submittedName>
</protein>
<sequence>MSKIIKTLASACFALLLAVPAFAADFTKGVVQKVDEKGQKLTIKHEELTNLDMPAMTMVFSVADPAMLEKAAEGQSIEFVVERVRGKLTVTELK</sequence>
<keyword evidence="1" id="KW-0732">Signal</keyword>
<accession>A0A0P0ZAK6</accession>
<organism evidence="2">
    <name type="scientific">Fulvimarina pelagi</name>
    <dbReference type="NCBI Taxonomy" id="217511"/>
    <lineage>
        <taxon>Bacteria</taxon>
        <taxon>Pseudomonadati</taxon>
        <taxon>Pseudomonadota</taxon>
        <taxon>Alphaproteobacteria</taxon>
        <taxon>Hyphomicrobiales</taxon>
        <taxon>Aurantimonadaceae</taxon>
        <taxon>Fulvimarina</taxon>
    </lineage>
</organism>
<evidence type="ECO:0000256" key="1">
    <source>
        <dbReference type="SAM" id="SignalP"/>
    </source>
</evidence>